<dbReference type="AlphaFoldDB" id="A0A917HCA4"/>
<sequence length="252" mass="27150">MTKGFLGIARPLIGALALALSILPVHSALAQAAATGDANPFHANSGKLPLEFGVLVQSGVGLTENRNSFKFLMAGVHAGKVLTDDYLHGPLRGNFEYAVEVFPFWQSYTPKFQRANCSAASTSSTLSCSPLYTVGGTYSGVSITPIILRWNFTGTRRISPWIQGAGGVLWTNHKYPAFGGQPLSLFNDGPNTDASVWNFTPQGGVGFHYFFRPRRSIDFSANAVHISSASLGDKNPGVNASLQFTIGYTWWK</sequence>
<gene>
    <name evidence="2" type="ORF">GCM10011585_15670</name>
</gene>
<dbReference type="InterPro" id="IPR018550">
    <property type="entry name" value="Lipid-A_deacylase-rel"/>
</dbReference>
<evidence type="ECO:0000313" key="3">
    <source>
        <dbReference type="Proteomes" id="UP000647241"/>
    </source>
</evidence>
<dbReference type="SUPFAM" id="SSF56925">
    <property type="entry name" value="OMPA-like"/>
    <property type="match status" value="1"/>
</dbReference>
<organism evidence="2 3">
    <name type="scientific">Edaphobacter dinghuensis</name>
    <dbReference type="NCBI Taxonomy" id="1560005"/>
    <lineage>
        <taxon>Bacteria</taxon>
        <taxon>Pseudomonadati</taxon>
        <taxon>Acidobacteriota</taxon>
        <taxon>Terriglobia</taxon>
        <taxon>Terriglobales</taxon>
        <taxon>Acidobacteriaceae</taxon>
        <taxon>Edaphobacter</taxon>
    </lineage>
</organism>
<evidence type="ECO:0000313" key="2">
    <source>
        <dbReference type="EMBL" id="GGG73934.1"/>
    </source>
</evidence>
<protein>
    <recommendedName>
        <fullName evidence="4">Lipid A 3-O-deacylase PagL</fullName>
    </recommendedName>
</protein>
<keyword evidence="1" id="KW-0732">Signal</keyword>
<comment type="caution">
    <text evidence="2">The sequence shown here is derived from an EMBL/GenBank/DDBJ whole genome shotgun (WGS) entry which is preliminary data.</text>
</comment>
<dbReference type="Pfam" id="PF09411">
    <property type="entry name" value="PagL"/>
    <property type="match status" value="1"/>
</dbReference>
<evidence type="ECO:0000256" key="1">
    <source>
        <dbReference type="SAM" id="SignalP"/>
    </source>
</evidence>
<reference evidence="2" key="1">
    <citation type="journal article" date="2014" name="Int. J. Syst. Evol. Microbiol.">
        <title>Complete genome sequence of Corynebacterium casei LMG S-19264T (=DSM 44701T), isolated from a smear-ripened cheese.</title>
        <authorList>
            <consortium name="US DOE Joint Genome Institute (JGI-PGF)"/>
            <person name="Walter F."/>
            <person name="Albersmeier A."/>
            <person name="Kalinowski J."/>
            <person name="Ruckert C."/>
        </authorList>
    </citation>
    <scope>NUCLEOTIDE SEQUENCE</scope>
    <source>
        <strain evidence="2">CGMCC 1.12997</strain>
    </source>
</reference>
<keyword evidence="3" id="KW-1185">Reference proteome</keyword>
<dbReference type="EMBL" id="BMGT01000002">
    <property type="protein sequence ID" value="GGG73934.1"/>
    <property type="molecule type" value="Genomic_DNA"/>
</dbReference>
<accession>A0A917HCA4</accession>
<dbReference type="Proteomes" id="UP000647241">
    <property type="component" value="Unassembled WGS sequence"/>
</dbReference>
<dbReference type="Gene3D" id="2.40.160.20">
    <property type="match status" value="1"/>
</dbReference>
<reference evidence="2" key="2">
    <citation type="submission" date="2020-09" db="EMBL/GenBank/DDBJ databases">
        <authorList>
            <person name="Sun Q."/>
            <person name="Zhou Y."/>
        </authorList>
    </citation>
    <scope>NUCLEOTIDE SEQUENCE</scope>
    <source>
        <strain evidence="2">CGMCC 1.12997</strain>
    </source>
</reference>
<evidence type="ECO:0008006" key="4">
    <source>
        <dbReference type="Google" id="ProtNLM"/>
    </source>
</evidence>
<feature type="signal peptide" evidence="1">
    <location>
        <begin position="1"/>
        <end position="30"/>
    </location>
</feature>
<proteinExistence type="predicted"/>
<dbReference type="InterPro" id="IPR011250">
    <property type="entry name" value="OMP/PagP_B-barrel"/>
</dbReference>
<feature type="chain" id="PRO_5037250342" description="Lipid A 3-O-deacylase PagL" evidence="1">
    <location>
        <begin position="31"/>
        <end position="252"/>
    </location>
</feature>
<name>A0A917HCA4_9BACT</name>
<dbReference type="RefSeq" id="WP_229739178.1">
    <property type="nucleotide sequence ID" value="NZ_BMGT01000002.1"/>
</dbReference>